<accession>A0A6I3T071</accession>
<dbReference type="Pfam" id="PF06067">
    <property type="entry name" value="DUF932"/>
    <property type="match status" value="1"/>
</dbReference>
<dbReference type="RefSeq" id="WP_155472032.1">
    <property type="nucleotide sequence ID" value="NZ_BMKG01000032.1"/>
</dbReference>
<reference evidence="1" key="1">
    <citation type="journal article" date="2014" name="Int. J. Syst. Evol. Microbiol.">
        <title>Complete genome of a new Firmicutes species belonging to the dominant human colonic microbiota ('Ruminococcus bicirculans') reveals two chromosomes and a selective capacity to utilize plant glucans.</title>
        <authorList>
            <consortium name="NISC Comparative Sequencing Program"/>
            <person name="Wegmann U."/>
            <person name="Louis P."/>
            <person name="Goesmann A."/>
            <person name="Henrissat B."/>
            <person name="Duncan S.H."/>
            <person name="Flint H.J."/>
        </authorList>
    </citation>
    <scope>NUCLEOTIDE SEQUENCE</scope>
    <source>
        <strain evidence="1">CGMCC 1.15931</strain>
    </source>
</reference>
<name>A0A6I3T071_9BURK</name>
<reference evidence="1" key="4">
    <citation type="submission" date="2024-05" db="EMBL/GenBank/DDBJ databases">
        <authorList>
            <person name="Sun Q."/>
            <person name="Zhou Y."/>
        </authorList>
    </citation>
    <scope>NUCLEOTIDE SEQUENCE</scope>
    <source>
        <strain evidence="1">CGMCC 1.15931</strain>
    </source>
</reference>
<dbReference type="EMBL" id="WNKZ01000060">
    <property type="protein sequence ID" value="MTV54744.1"/>
    <property type="molecule type" value="Genomic_DNA"/>
</dbReference>
<evidence type="ECO:0000313" key="4">
    <source>
        <dbReference type="Proteomes" id="UP000622638"/>
    </source>
</evidence>
<dbReference type="Proteomes" id="UP000622638">
    <property type="component" value="Unassembled WGS sequence"/>
</dbReference>
<dbReference type="InterPro" id="IPR026325">
    <property type="entry name" value="DUF932"/>
</dbReference>
<proteinExistence type="predicted"/>
<evidence type="ECO:0000313" key="3">
    <source>
        <dbReference type="Proteomes" id="UP000430634"/>
    </source>
</evidence>
<dbReference type="EMBL" id="BMKG01000032">
    <property type="protein sequence ID" value="GGC22407.1"/>
    <property type="molecule type" value="Genomic_DNA"/>
</dbReference>
<protein>
    <submittedName>
        <fullName evidence="2">DUF932 domain-containing protein</fullName>
    </submittedName>
</protein>
<reference evidence="4" key="2">
    <citation type="journal article" date="2019" name="Int. J. Syst. Evol. Microbiol.">
        <title>The Global Catalogue of Microorganisms (GCM) 10K type strain sequencing project: providing services to taxonomists for standard genome sequencing and annotation.</title>
        <authorList>
            <consortium name="The Broad Institute Genomics Platform"/>
            <consortium name="The Broad Institute Genome Sequencing Center for Infectious Disease"/>
            <person name="Wu L."/>
            <person name="Ma J."/>
        </authorList>
    </citation>
    <scope>NUCLEOTIDE SEQUENCE [LARGE SCALE GENOMIC DNA]</scope>
    <source>
        <strain evidence="4">CGMCC 1.15931</strain>
    </source>
</reference>
<evidence type="ECO:0000313" key="2">
    <source>
        <dbReference type="EMBL" id="MTV54744.1"/>
    </source>
</evidence>
<dbReference type="Proteomes" id="UP000430634">
    <property type="component" value="Unassembled WGS sequence"/>
</dbReference>
<keyword evidence="4" id="KW-1185">Reference proteome</keyword>
<evidence type="ECO:0000313" key="1">
    <source>
        <dbReference type="EMBL" id="GGC22407.1"/>
    </source>
</evidence>
<sequence length="356" mass="40049">MKCGKSSIDSLMKELERQALSKKDMIVPAPKMSLDTMANDGCRLIVKEQAGPQCYGLTEHACQQLASRLEIPTVYFRRMRELEPRLLDINVNWWLDRQPDVKYMVRVLDGKARAILSNRYRRLDNFELAQFVVPVLQNLPGAIFESLELTDRRFYVKVVCRSVEFEIQPGDIVQAGVVVCNSEVGCGATYVKPLIYRLICKNGLIASDRTLLRNHLGRAIGGDFDDATVFADETLAADDQAFFLRMRDIVRAAVSEVTFTMLSEKLKNTLGIQLTGDTEAAVEVLGNKYGMLDAERSGVLLRLQANNDPTGYGLINAVTEYAQMIPDYDRATEFEEIGGKLLDLPIREWRQLARAA</sequence>
<reference evidence="2 3" key="3">
    <citation type="submission" date="2019-11" db="EMBL/GenBank/DDBJ databases">
        <title>Type strains purchased from KCTC, JCM and DSMZ.</title>
        <authorList>
            <person name="Lu H."/>
        </authorList>
    </citation>
    <scope>NUCLEOTIDE SEQUENCE [LARGE SCALE GENOMIC DNA]</scope>
    <source>
        <strain evidence="2 3">KCTC 52429</strain>
    </source>
</reference>
<comment type="caution">
    <text evidence="2">The sequence shown here is derived from an EMBL/GenBank/DDBJ whole genome shotgun (WGS) entry which is preliminary data.</text>
</comment>
<dbReference type="OrthoDB" id="2679764at2"/>
<gene>
    <name evidence="1" type="ORF">GCM10011572_49870</name>
    <name evidence="2" type="ORF">GM672_18605</name>
</gene>
<dbReference type="AlphaFoldDB" id="A0A6I3T071"/>
<organism evidence="2 3">
    <name type="scientific">Pseudoduganella buxea</name>
    <dbReference type="NCBI Taxonomy" id="1949069"/>
    <lineage>
        <taxon>Bacteria</taxon>
        <taxon>Pseudomonadati</taxon>
        <taxon>Pseudomonadota</taxon>
        <taxon>Betaproteobacteria</taxon>
        <taxon>Burkholderiales</taxon>
        <taxon>Oxalobacteraceae</taxon>
        <taxon>Telluria group</taxon>
        <taxon>Pseudoduganella</taxon>
    </lineage>
</organism>